<comment type="caution">
    <text evidence="2">The sequence shown here is derived from an EMBL/GenBank/DDBJ whole genome shotgun (WGS) entry which is preliminary data.</text>
</comment>
<name>A0A2T3MXN3_9GAMM</name>
<protein>
    <submittedName>
        <fullName evidence="2">Uncharacterized protein</fullName>
    </submittedName>
</protein>
<keyword evidence="3" id="KW-1185">Reference proteome</keyword>
<reference evidence="2 3" key="1">
    <citation type="submission" date="2018-03" db="EMBL/GenBank/DDBJ databases">
        <title>Whole genome sequencing of Histamine producing bacteria.</title>
        <authorList>
            <person name="Butler K."/>
        </authorList>
    </citation>
    <scope>NUCLEOTIDE SEQUENCE [LARGE SCALE GENOMIC DNA]</scope>
    <source>
        <strain evidence="2 3">DSM 16190</strain>
    </source>
</reference>
<evidence type="ECO:0000313" key="3">
    <source>
        <dbReference type="Proteomes" id="UP000240904"/>
    </source>
</evidence>
<evidence type="ECO:0000256" key="1">
    <source>
        <dbReference type="SAM" id="Phobius"/>
    </source>
</evidence>
<organism evidence="2 3">
    <name type="scientific">Photobacterium lipolyticum</name>
    <dbReference type="NCBI Taxonomy" id="266810"/>
    <lineage>
        <taxon>Bacteria</taxon>
        <taxon>Pseudomonadati</taxon>
        <taxon>Pseudomonadota</taxon>
        <taxon>Gammaproteobacteria</taxon>
        <taxon>Vibrionales</taxon>
        <taxon>Vibrionaceae</taxon>
        <taxon>Photobacterium</taxon>
    </lineage>
</organism>
<sequence length="60" mass="6583">MAVEMPALLLVRFGIVFVGFITASMELASGYAMKMSTIVGEQRVGRYNRSTLLSNTWVAP</sequence>
<evidence type="ECO:0000313" key="2">
    <source>
        <dbReference type="EMBL" id="PSW04609.1"/>
    </source>
</evidence>
<accession>A0A2T3MXN3</accession>
<dbReference type="AlphaFoldDB" id="A0A2T3MXN3"/>
<keyword evidence="1" id="KW-1133">Transmembrane helix</keyword>
<feature type="transmembrane region" description="Helical" evidence="1">
    <location>
        <begin position="6"/>
        <end position="28"/>
    </location>
</feature>
<dbReference type="EMBL" id="PYMC01000008">
    <property type="protein sequence ID" value="PSW04609.1"/>
    <property type="molecule type" value="Genomic_DNA"/>
</dbReference>
<keyword evidence="1" id="KW-0472">Membrane</keyword>
<dbReference type="Proteomes" id="UP000240904">
    <property type="component" value="Unassembled WGS sequence"/>
</dbReference>
<proteinExistence type="predicted"/>
<keyword evidence="1" id="KW-0812">Transmembrane</keyword>
<gene>
    <name evidence="2" type="ORF">C9I89_12485</name>
</gene>